<evidence type="ECO:0000313" key="1">
    <source>
        <dbReference type="EMBL" id="MBT1690612.1"/>
    </source>
</evidence>
<sequence>MRTILAMLEADDVPVAIQRNTMRLLQYCEIPRRFRGTLVDRCFGYITDRGTPVAVRAFSMTVLHRLIENEPDLKKELQIILEDELPYASPAFVSRARKILQTIERQQVGIQ</sequence>
<dbReference type="RefSeq" id="WP_254094201.1">
    <property type="nucleotide sequence ID" value="NZ_JAHESC010000074.1"/>
</dbReference>
<dbReference type="EMBL" id="JAHESC010000074">
    <property type="protein sequence ID" value="MBT1690612.1"/>
    <property type="molecule type" value="Genomic_DNA"/>
</dbReference>
<reference evidence="1 2" key="1">
    <citation type="submission" date="2021-05" db="EMBL/GenBank/DDBJ databases">
        <title>A Polyphasic approach of four new species of the genus Ohtaekwangia: Ohtaekwangia histidinii sp. nov., Ohtaekwangia cretensis sp. nov., Ohtaekwangia indiensis sp. nov., Ohtaekwangia reichenbachii sp. nov. from diverse environment.</title>
        <authorList>
            <person name="Octaviana S."/>
        </authorList>
    </citation>
    <scope>NUCLEOTIDE SEQUENCE [LARGE SCALE GENOMIC DNA]</scope>
    <source>
        <strain evidence="1 2">PWU37</strain>
    </source>
</reference>
<proteinExistence type="predicted"/>
<comment type="caution">
    <text evidence="1">The sequence shown here is derived from an EMBL/GenBank/DDBJ whole genome shotgun (WGS) entry which is preliminary data.</text>
</comment>
<dbReference type="AlphaFoldDB" id="A0AAP2DJG5"/>
<evidence type="ECO:0000313" key="2">
    <source>
        <dbReference type="Proteomes" id="UP001319180"/>
    </source>
</evidence>
<accession>A0AAP2DJG5</accession>
<organism evidence="1 2">
    <name type="scientific">Dawidia soli</name>
    <dbReference type="NCBI Taxonomy" id="2782352"/>
    <lineage>
        <taxon>Bacteria</taxon>
        <taxon>Pseudomonadati</taxon>
        <taxon>Bacteroidota</taxon>
        <taxon>Cytophagia</taxon>
        <taxon>Cytophagales</taxon>
        <taxon>Chryseotaleaceae</taxon>
        <taxon>Dawidia</taxon>
    </lineage>
</organism>
<name>A0AAP2DJG5_9BACT</name>
<dbReference type="Proteomes" id="UP001319180">
    <property type="component" value="Unassembled WGS sequence"/>
</dbReference>
<gene>
    <name evidence="1" type="ORF">KK078_28870</name>
</gene>
<keyword evidence="2" id="KW-1185">Reference proteome</keyword>
<protein>
    <submittedName>
        <fullName evidence="1">Uncharacterized protein</fullName>
    </submittedName>
</protein>